<sequence length="120" mass="12905">MQKFLTALIVLAASPAMSQDASGEVEFNNHCRTCHSVEEGDNRMGPTLHAVIDRKAGSVPGYGYSDAMAGSDVVWDAETLDAFIEAPDAVVPGNAMKPYSEITDPKVRELIVSYLSETEV</sequence>
<evidence type="ECO:0000256" key="3">
    <source>
        <dbReference type="ARBA" id="ARBA00022723"/>
    </source>
</evidence>
<protein>
    <submittedName>
        <fullName evidence="9">Cytochrome c</fullName>
    </submittedName>
</protein>
<keyword evidence="3 6" id="KW-0479">Metal-binding</keyword>
<organism evidence="9 10">
    <name type="scientific">Silicimonas algicola</name>
    <dbReference type="NCBI Taxonomy" id="1826607"/>
    <lineage>
        <taxon>Bacteria</taxon>
        <taxon>Pseudomonadati</taxon>
        <taxon>Pseudomonadota</taxon>
        <taxon>Alphaproteobacteria</taxon>
        <taxon>Rhodobacterales</taxon>
        <taxon>Paracoccaceae</taxon>
    </lineage>
</organism>
<dbReference type="InterPro" id="IPR009056">
    <property type="entry name" value="Cyt_c-like_dom"/>
</dbReference>
<gene>
    <name evidence="9" type="ORF">C8D95_11213</name>
</gene>
<accession>A0A316G0Y9</accession>
<dbReference type="PRINTS" id="PR00604">
    <property type="entry name" value="CYTCHRMECIAB"/>
</dbReference>
<evidence type="ECO:0000313" key="9">
    <source>
        <dbReference type="EMBL" id="PWK54025.1"/>
    </source>
</evidence>
<dbReference type="GO" id="GO:0046872">
    <property type="term" value="F:metal ion binding"/>
    <property type="evidence" value="ECO:0007669"/>
    <property type="project" value="UniProtKB-KW"/>
</dbReference>
<evidence type="ECO:0000313" key="10">
    <source>
        <dbReference type="Proteomes" id="UP000245390"/>
    </source>
</evidence>
<dbReference type="RefSeq" id="WP_164721759.1">
    <property type="nucleotide sequence ID" value="NZ_CP034588.1"/>
</dbReference>
<feature type="domain" description="Cytochrome c" evidence="8">
    <location>
        <begin position="18"/>
        <end position="119"/>
    </location>
</feature>
<dbReference type="PROSITE" id="PS51007">
    <property type="entry name" value="CYTC"/>
    <property type="match status" value="1"/>
</dbReference>
<dbReference type="InterPro" id="IPR036909">
    <property type="entry name" value="Cyt_c-like_dom_sf"/>
</dbReference>
<reference evidence="9 10" key="1">
    <citation type="submission" date="2018-05" db="EMBL/GenBank/DDBJ databases">
        <title>Genomic Encyclopedia of Type Strains, Phase IV (KMG-IV): sequencing the most valuable type-strain genomes for metagenomic binning, comparative biology and taxonomic classification.</title>
        <authorList>
            <person name="Goeker M."/>
        </authorList>
    </citation>
    <scope>NUCLEOTIDE SEQUENCE [LARGE SCALE GENOMIC DNA]</scope>
    <source>
        <strain evidence="9 10">DSM 103371</strain>
    </source>
</reference>
<dbReference type="Gene3D" id="1.10.760.10">
    <property type="entry name" value="Cytochrome c-like domain"/>
    <property type="match status" value="1"/>
</dbReference>
<proteinExistence type="predicted"/>
<dbReference type="Proteomes" id="UP000245390">
    <property type="component" value="Unassembled WGS sequence"/>
</dbReference>
<evidence type="ECO:0000256" key="7">
    <source>
        <dbReference type="SAM" id="SignalP"/>
    </source>
</evidence>
<evidence type="ECO:0000256" key="6">
    <source>
        <dbReference type="PROSITE-ProRule" id="PRU00433"/>
    </source>
</evidence>
<dbReference type="SUPFAM" id="SSF46626">
    <property type="entry name" value="Cytochrome c"/>
    <property type="match status" value="1"/>
</dbReference>
<evidence type="ECO:0000256" key="2">
    <source>
        <dbReference type="ARBA" id="ARBA00022617"/>
    </source>
</evidence>
<dbReference type="GO" id="GO:0009055">
    <property type="term" value="F:electron transfer activity"/>
    <property type="evidence" value="ECO:0007669"/>
    <property type="project" value="InterPro"/>
</dbReference>
<comment type="caution">
    <text evidence="9">The sequence shown here is derived from an EMBL/GenBank/DDBJ whole genome shotgun (WGS) entry which is preliminary data.</text>
</comment>
<evidence type="ECO:0000256" key="1">
    <source>
        <dbReference type="ARBA" id="ARBA00022448"/>
    </source>
</evidence>
<feature type="chain" id="PRO_5016456051" evidence="7">
    <location>
        <begin position="19"/>
        <end position="120"/>
    </location>
</feature>
<evidence type="ECO:0000256" key="4">
    <source>
        <dbReference type="ARBA" id="ARBA00022982"/>
    </source>
</evidence>
<name>A0A316G0Y9_9RHOB</name>
<keyword evidence="4" id="KW-0249">Electron transport</keyword>
<dbReference type="InterPro" id="IPR002327">
    <property type="entry name" value="Cyt_c_1A/1B"/>
</dbReference>
<feature type="signal peptide" evidence="7">
    <location>
        <begin position="1"/>
        <end position="18"/>
    </location>
</feature>
<keyword evidence="7" id="KW-0732">Signal</keyword>
<evidence type="ECO:0000259" key="8">
    <source>
        <dbReference type="PROSITE" id="PS51007"/>
    </source>
</evidence>
<evidence type="ECO:0000256" key="5">
    <source>
        <dbReference type="ARBA" id="ARBA00023004"/>
    </source>
</evidence>
<keyword evidence="2 6" id="KW-0349">Heme</keyword>
<keyword evidence="10" id="KW-1185">Reference proteome</keyword>
<keyword evidence="1" id="KW-0813">Transport</keyword>
<dbReference type="PANTHER" id="PTHR11961">
    <property type="entry name" value="CYTOCHROME C"/>
    <property type="match status" value="1"/>
</dbReference>
<keyword evidence="5 6" id="KW-0408">Iron</keyword>
<dbReference type="AlphaFoldDB" id="A0A316G0Y9"/>
<dbReference type="GO" id="GO:0020037">
    <property type="term" value="F:heme binding"/>
    <property type="evidence" value="ECO:0007669"/>
    <property type="project" value="InterPro"/>
</dbReference>
<dbReference type="EMBL" id="QGGV01000012">
    <property type="protein sequence ID" value="PWK54025.1"/>
    <property type="molecule type" value="Genomic_DNA"/>
</dbReference>